<gene>
    <name evidence="1" type="ORF">AVEN_70924_1</name>
</gene>
<evidence type="ECO:0000313" key="2">
    <source>
        <dbReference type="Proteomes" id="UP000499080"/>
    </source>
</evidence>
<accession>A0A4Y2FYS2</accession>
<organism evidence="1 2">
    <name type="scientific">Araneus ventricosus</name>
    <name type="common">Orbweaver spider</name>
    <name type="synonym">Epeira ventricosa</name>
    <dbReference type="NCBI Taxonomy" id="182803"/>
    <lineage>
        <taxon>Eukaryota</taxon>
        <taxon>Metazoa</taxon>
        <taxon>Ecdysozoa</taxon>
        <taxon>Arthropoda</taxon>
        <taxon>Chelicerata</taxon>
        <taxon>Arachnida</taxon>
        <taxon>Araneae</taxon>
        <taxon>Araneomorphae</taxon>
        <taxon>Entelegynae</taxon>
        <taxon>Araneoidea</taxon>
        <taxon>Araneidae</taxon>
        <taxon>Araneus</taxon>
    </lineage>
</organism>
<evidence type="ECO:0000313" key="1">
    <source>
        <dbReference type="EMBL" id="GBM46157.1"/>
    </source>
</evidence>
<dbReference type="EMBL" id="BGPR01097610">
    <property type="protein sequence ID" value="GBM46157.1"/>
    <property type="molecule type" value="Genomic_DNA"/>
</dbReference>
<dbReference type="OrthoDB" id="6437148at2759"/>
<name>A0A4Y2FYS2_ARAVE</name>
<sequence length="207" mass="21718">MVQLNLHHSIAATSNILQRAKDQNLSILSLQELYQVGATPKGFPDYVQLYTSEREKLKCGLAIFNPSLSAMKVFSGNNVVGVVIRVTSTPRVLSGVVSLRTSGADSSLSSSSRKDLQLSTKRILHPPSTVGLEGGGGLIAAGESSKSSDMLYSKASSSDAEEELISASASDSRDCKMLFSNGGRTAIGKSSMSTEVGLVVGKGFNAD</sequence>
<reference evidence="1 2" key="1">
    <citation type="journal article" date="2019" name="Sci. Rep.">
        <title>Orb-weaving spider Araneus ventricosus genome elucidates the spidroin gene catalogue.</title>
        <authorList>
            <person name="Kono N."/>
            <person name="Nakamura H."/>
            <person name="Ohtoshi R."/>
            <person name="Moran D.A.P."/>
            <person name="Shinohara A."/>
            <person name="Yoshida Y."/>
            <person name="Fujiwara M."/>
            <person name="Mori M."/>
            <person name="Tomita M."/>
            <person name="Arakawa K."/>
        </authorList>
    </citation>
    <scope>NUCLEOTIDE SEQUENCE [LARGE SCALE GENOMIC DNA]</scope>
</reference>
<dbReference type="Proteomes" id="UP000499080">
    <property type="component" value="Unassembled WGS sequence"/>
</dbReference>
<dbReference type="InterPro" id="IPR036691">
    <property type="entry name" value="Endo/exonu/phosph_ase_sf"/>
</dbReference>
<keyword evidence="2" id="KW-1185">Reference proteome</keyword>
<protein>
    <recommendedName>
        <fullName evidence="3">Endonuclease/exonuclease/phosphatase domain-containing protein</fullName>
    </recommendedName>
</protein>
<dbReference type="Gene3D" id="3.60.10.10">
    <property type="entry name" value="Endonuclease/exonuclease/phosphatase"/>
    <property type="match status" value="1"/>
</dbReference>
<proteinExistence type="predicted"/>
<dbReference type="AlphaFoldDB" id="A0A4Y2FYS2"/>
<evidence type="ECO:0008006" key="3">
    <source>
        <dbReference type="Google" id="ProtNLM"/>
    </source>
</evidence>
<comment type="caution">
    <text evidence="1">The sequence shown here is derived from an EMBL/GenBank/DDBJ whole genome shotgun (WGS) entry which is preliminary data.</text>
</comment>